<gene>
    <name evidence="1" type="ORF">MM59RIKEN_30690</name>
</gene>
<geneLocation type="plasmid" evidence="1 2">
    <name>pMM59_01</name>
</geneLocation>
<dbReference type="EMBL" id="AP023421">
    <property type="protein sequence ID" value="BCK85750.1"/>
    <property type="molecule type" value="Genomic_DNA"/>
</dbReference>
<evidence type="ECO:0000313" key="1">
    <source>
        <dbReference type="EMBL" id="BCK85750.1"/>
    </source>
</evidence>
<proteinExistence type="predicted"/>
<organism evidence="1 2">
    <name type="scientific">Pusillibacter faecalis</name>
    <dbReference type="NCBI Taxonomy" id="2714358"/>
    <lineage>
        <taxon>Bacteria</taxon>
        <taxon>Bacillati</taxon>
        <taxon>Bacillota</taxon>
        <taxon>Clostridia</taxon>
        <taxon>Eubacteriales</taxon>
        <taxon>Oscillospiraceae</taxon>
        <taxon>Pusillibacter</taxon>
    </lineage>
</organism>
<keyword evidence="1" id="KW-0614">Plasmid</keyword>
<protein>
    <submittedName>
        <fullName evidence="1">Uncharacterized protein</fullName>
    </submittedName>
</protein>
<sequence>MTRDDLRVFQGLEIDFSSIGLEQQDSSPYFCTPMGAEYVGWIGCDGVHFVLLPGDERVFCVDPAMGEVGSYVLPVAEDFHTFLAYLLFCRDANPLSQIWWMEEKQFRDMLAENVSWEGCEEFFARKDQTLATLSRTFGLTSQDPWEMVKALQGAI</sequence>
<evidence type="ECO:0000313" key="2">
    <source>
        <dbReference type="Proteomes" id="UP000679848"/>
    </source>
</evidence>
<accession>A0A830QSL8</accession>
<reference evidence="1" key="1">
    <citation type="submission" date="2020-09" db="EMBL/GenBank/DDBJ databases">
        <title>New species isolated from human feces.</title>
        <authorList>
            <person name="Kitahara M."/>
            <person name="Shigeno Y."/>
            <person name="Shime M."/>
            <person name="Matsumoto Y."/>
            <person name="Nakamura S."/>
            <person name="Motooka D."/>
            <person name="Fukuoka S."/>
            <person name="Nishikawa H."/>
            <person name="Benno Y."/>
        </authorList>
    </citation>
    <scope>NUCLEOTIDE SEQUENCE</scope>
    <source>
        <strain evidence="1">MM59</strain>
        <plasmid evidence="1">pMM59_01</plasmid>
    </source>
</reference>
<dbReference type="RefSeq" id="WP_213543766.1">
    <property type="nucleotide sequence ID" value="NZ_AP023421.1"/>
</dbReference>
<name>A0A830QSL8_9FIRM</name>
<dbReference type="KEGG" id="pfaa:MM59RIKEN_30690"/>
<dbReference type="AlphaFoldDB" id="A0A830QSL8"/>
<keyword evidence="2" id="KW-1185">Reference proteome</keyword>
<dbReference type="Proteomes" id="UP000679848">
    <property type="component" value="Plasmid pMM59_01"/>
</dbReference>